<sequence length="421" mass="46910">MDFSSSVLLRSICPKLGEWSAGSVVASWFNQRDANTATATTASEAVLYQYSSPWLILSPELKDGTMSNKFYSLAADSIVQTPSPSDVILNRMLTCRGSSHGFLALVSPQDDELFLYNPISHRHIKLPSIVSLPRLPYDDRISRRDVAKLILSCSPDEDEENCRAVVINGCRNALAFCFPGRSKEWTMMFDKKRGRGAYVDIVYSDRKKLFFVLTNCSGIETWDLGDPSSPKLIKIYELDRVEYSNLSIKGSVKFVCVAGVGYLVVANEDLLYVVQYIMDYVGPDGQCFDHLDKRRPARCHHMTIGFDIWKLDPKNGKFKYLDSSSLGDLAIFVGLHSHSIAIPANEVPELKPNSIYFTDGCYTGSLKGGLNDGGIFGRGGHDIGIYNYKDRTVSPCYYPCDAASVKTILPAPIWFFPSRTN</sequence>
<name>A0ABD3CHN2_9LAMI</name>
<dbReference type="Pfam" id="PF03478">
    <property type="entry name" value="Beta-prop_KIB1-4"/>
    <property type="match status" value="1"/>
</dbReference>
<dbReference type="EMBL" id="JAVIJP010000034">
    <property type="protein sequence ID" value="KAL3629430.1"/>
    <property type="molecule type" value="Genomic_DNA"/>
</dbReference>
<proteinExistence type="predicted"/>
<evidence type="ECO:0000259" key="1">
    <source>
        <dbReference type="Pfam" id="PF03478"/>
    </source>
</evidence>
<feature type="domain" description="KIB1-4 beta-propeller" evidence="1">
    <location>
        <begin position="70"/>
        <end position="387"/>
    </location>
</feature>
<dbReference type="PANTHER" id="PTHR44259">
    <property type="entry name" value="OS07G0183000 PROTEIN-RELATED"/>
    <property type="match status" value="1"/>
</dbReference>
<comment type="caution">
    <text evidence="2">The sequence shown here is derived from an EMBL/GenBank/DDBJ whole genome shotgun (WGS) entry which is preliminary data.</text>
</comment>
<evidence type="ECO:0000313" key="2">
    <source>
        <dbReference type="EMBL" id="KAL3629430.1"/>
    </source>
</evidence>
<dbReference type="AlphaFoldDB" id="A0ABD3CHN2"/>
<organism evidence="2 3">
    <name type="scientific">Castilleja foliolosa</name>
    <dbReference type="NCBI Taxonomy" id="1961234"/>
    <lineage>
        <taxon>Eukaryota</taxon>
        <taxon>Viridiplantae</taxon>
        <taxon>Streptophyta</taxon>
        <taxon>Embryophyta</taxon>
        <taxon>Tracheophyta</taxon>
        <taxon>Spermatophyta</taxon>
        <taxon>Magnoliopsida</taxon>
        <taxon>eudicotyledons</taxon>
        <taxon>Gunneridae</taxon>
        <taxon>Pentapetalae</taxon>
        <taxon>asterids</taxon>
        <taxon>lamiids</taxon>
        <taxon>Lamiales</taxon>
        <taxon>Orobanchaceae</taxon>
        <taxon>Pedicularideae</taxon>
        <taxon>Castillejinae</taxon>
        <taxon>Castilleja</taxon>
    </lineage>
</organism>
<gene>
    <name evidence="2" type="ORF">CASFOL_026652</name>
</gene>
<dbReference type="Proteomes" id="UP001632038">
    <property type="component" value="Unassembled WGS sequence"/>
</dbReference>
<evidence type="ECO:0000313" key="3">
    <source>
        <dbReference type="Proteomes" id="UP001632038"/>
    </source>
</evidence>
<dbReference type="InterPro" id="IPR050942">
    <property type="entry name" value="F-box_BR-signaling"/>
</dbReference>
<dbReference type="InterPro" id="IPR005174">
    <property type="entry name" value="KIB1-4_b-propeller"/>
</dbReference>
<accession>A0ABD3CHN2</accession>
<reference evidence="3" key="1">
    <citation type="journal article" date="2024" name="IScience">
        <title>Strigolactones Initiate the Formation of Haustorium-like Structures in Castilleja.</title>
        <authorList>
            <person name="Buerger M."/>
            <person name="Peterson D."/>
            <person name="Chory J."/>
        </authorList>
    </citation>
    <scope>NUCLEOTIDE SEQUENCE [LARGE SCALE GENOMIC DNA]</scope>
</reference>
<protein>
    <recommendedName>
        <fullName evidence="1">KIB1-4 beta-propeller domain-containing protein</fullName>
    </recommendedName>
</protein>
<keyword evidence="3" id="KW-1185">Reference proteome</keyword>
<dbReference type="PANTHER" id="PTHR44259:SF37">
    <property type="entry name" value="DUF1618 DOMAIN-CONTAINING PROTEIN"/>
    <property type="match status" value="1"/>
</dbReference>